<evidence type="ECO:0000313" key="2">
    <source>
        <dbReference type="Proteomes" id="UP000188602"/>
    </source>
</evidence>
<dbReference type="RefSeq" id="WP_077425390.1">
    <property type="nucleotide sequence ID" value="NZ_MLHQ01000032.1"/>
</dbReference>
<gene>
    <name evidence="1" type="ORF">BKL49_10855</name>
</gene>
<dbReference type="OrthoDB" id="5676502at2"/>
<organism evidence="1 2">
    <name type="scientific">Rodentibacter myodis</name>
    <dbReference type="NCBI Taxonomy" id="1907939"/>
    <lineage>
        <taxon>Bacteria</taxon>
        <taxon>Pseudomonadati</taxon>
        <taxon>Pseudomonadota</taxon>
        <taxon>Gammaproteobacteria</taxon>
        <taxon>Pasteurellales</taxon>
        <taxon>Pasteurellaceae</taxon>
        <taxon>Rodentibacter</taxon>
    </lineage>
</organism>
<accession>A0A1V3JIA6</accession>
<comment type="caution">
    <text evidence="1">The sequence shown here is derived from an EMBL/GenBank/DDBJ whole genome shotgun (WGS) entry which is preliminary data.</text>
</comment>
<name>A0A1V3JIA6_9PAST</name>
<proteinExistence type="predicted"/>
<reference evidence="1 2" key="1">
    <citation type="submission" date="2016-10" db="EMBL/GenBank/DDBJ databases">
        <title>Rodentibacter gen. nov. and new species.</title>
        <authorList>
            <person name="Christensen H."/>
        </authorList>
    </citation>
    <scope>NUCLEOTIDE SEQUENCE [LARGE SCALE GENOMIC DNA]</scope>
    <source>
        <strain evidence="1 2">Ac151</strain>
    </source>
</reference>
<protein>
    <submittedName>
        <fullName evidence="1">Uncharacterized protein</fullName>
    </submittedName>
</protein>
<evidence type="ECO:0000313" key="1">
    <source>
        <dbReference type="EMBL" id="OOF56032.1"/>
    </source>
</evidence>
<dbReference type="Proteomes" id="UP000188602">
    <property type="component" value="Unassembled WGS sequence"/>
</dbReference>
<dbReference type="STRING" id="1907939.BKL49_10855"/>
<dbReference type="AlphaFoldDB" id="A0A1V3JIA6"/>
<sequence>MTKTTKPNPLQEKLDWSAYSEREKAALACGAEEREIAFPALFSLLDGLREAIIPANAELKGYDDYLRALVADCHYVEKWLIKSMPARKGVCNVDDVLANLSVEEIQQDLMKFTVLGFLRANIALISQEAQIALAQIEKRTACETGGNNGIH</sequence>
<dbReference type="EMBL" id="MLHQ01000032">
    <property type="protein sequence ID" value="OOF56032.1"/>
    <property type="molecule type" value="Genomic_DNA"/>
</dbReference>
<keyword evidence="2" id="KW-1185">Reference proteome</keyword>